<sequence length="102" mass="11284">MIGEIQQFNELIGSSQDNMARRASAREPKNNEIKPGKGIGMHMRQKDPLGSIVLSSSQSSSLQQLQQSASASRFERIDTKTFSETERVTIEADLSGPRIPHN</sequence>
<organism evidence="2">
    <name type="scientific">Favella ehrenbergii</name>
    <dbReference type="NCBI Taxonomy" id="182087"/>
    <lineage>
        <taxon>Eukaryota</taxon>
        <taxon>Sar</taxon>
        <taxon>Alveolata</taxon>
        <taxon>Ciliophora</taxon>
        <taxon>Intramacronucleata</taxon>
        <taxon>Spirotrichea</taxon>
        <taxon>Choreotrichia</taxon>
        <taxon>Tintinnida</taxon>
        <taxon>Xystonellidae</taxon>
        <taxon>Favella</taxon>
    </lineage>
</organism>
<gene>
    <name evidence="2" type="ORF">FEHR0123_LOCUS9628</name>
</gene>
<reference evidence="2" key="1">
    <citation type="submission" date="2021-01" db="EMBL/GenBank/DDBJ databases">
        <authorList>
            <person name="Corre E."/>
            <person name="Pelletier E."/>
            <person name="Niang G."/>
            <person name="Scheremetjew M."/>
            <person name="Finn R."/>
            <person name="Kale V."/>
            <person name="Holt S."/>
            <person name="Cochrane G."/>
            <person name="Meng A."/>
            <person name="Brown T."/>
            <person name="Cohen L."/>
        </authorList>
    </citation>
    <scope>NUCLEOTIDE SEQUENCE</scope>
    <source>
        <strain evidence="2">Fehren 1</strain>
    </source>
</reference>
<dbReference type="AlphaFoldDB" id="A0A7S3I5Y3"/>
<feature type="region of interest" description="Disordered" evidence="1">
    <location>
        <begin position="1"/>
        <end position="45"/>
    </location>
</feature>
<evidence type="ECO:0000256" key="1">
    <source>
        <dbReference type="SAM" id="MobiDB-lite"/>
    </source>
</evidence>
<evidence type="ECO:0000313" key="2">
    <source>
        <dbReference type="EMBL" id="CAE0314702.1"/>
    </source>
</evidence>
<name>A0A7S3I5Y3_9SPIT</name>
<feature type="compositionally biased region" description="Polar residues" evidence="1">
    <location>
        <begin position="1"/>
        <end position="18"/>
    </location>
</feature>
<protein>
    <submittedName>
        <fullName evidence="2">Uncharacterized protein</fullName>
    </submittedName>
</protein>
<accession>A0A7S3I5Y3</accession>
<proteinExistence type="predicted"/>
<feature type="compositionally biased region" description="Basic and acidic residues" evidence="1">
    <location>
        <begin position="24"/>
        <end position="35"/>
    </location>
</feature>
<dbReference type="EMBL" id="HBIE01031689">
    <property type="protein sequence ID" value="CAE0314702.1"/>
    <property type="molecule type" value="Transcribed_RNA"/>
</dbReference>